<evidence type="ECO:0000313" key="2">
    <source>
        <dbReference type="Proteomes" id="UP000070646"/>
    </source>
</evidence>
<comment type="caution">
    <text evidence="1">The sequence shown here is derived from an EMBL/GenBank/DDBJ whole genome shotgun (WGS) entry which is preliminary data.</text>
</comment>
<proteinExistence type="predicted"/>
<dbReference type="AlphaFoldDB" id="A0A133NDR9"/>
<feature type="non-terminal residue" evidence="1">
    <location>
        <position position="117"/>
    </location>
</feature>
<gene>
    <name evidence="1" type="ORF">HMPREF3222_00369</name>
</gene>
<accession>A0A133NDR9</accession>
<protein>
    <submittedName>
        <fullName evidence="1">Uncharacterized protein</fullName>
    </submittedName>
</protein>
<evidence type="ECO:0000313" key="1">
    <source>
        <dbReference type="EMBL" id="KXA14414.1"/>
    </source>
</evidence>
<name>A0A133NDR9_CLOPF</name>
<sequence length="117" mass="13741">MVTQIKINFYKWKYENYYEIYKSEFIDFISIDSNYLGDICFEFNEYQRITIEIVSDNINNYLEIESYDGEGLIRVNIGEEHIISPGGDSDLGLVPGNYQFNVFINNTGYKGMFRVNP</sequence>
<dbReference type="Proteomes" id="UP000070646">
    <property type="component" value="Unassembled WGS sequence"/>
</dbReference>
<dbReference type="EMBL" id="LRPU01000013">
    <property type="protein sequence ID" value="KXA14414.1"/>
    <property type="molecule type" value="Genomic_DNA"/>
</dbReference>
<reference evidence="1 2" key="1">
    <citation type="submission" date="2016-01" db="EMBL/GenBank/DDBJ databases">
        <authorList>
            <person name="Oliw E.H."/>
        </authorList>
    </citation>
    <scope>NUCLEOTIDE SEQUENCE [LARGE SCALE GENOMIC DNA]</scope>
    <source>
        <strain evidence="1 2">MJR7757A</strain>
    </source>
</reference>
<dbReference type="RefSeq" id="WP_155642187.1">
    <property type="nucleotide sequence ID" value="NZ_KQ956161.1"/>
</dbReference>
<organism evidence="1 2">
    <name type="scientific">Clostridium perfringens</name>
    <dbReference type="NCBI Taxonomy" id="1502"/>
    <lineage>
        <taxon>Bacteria</taxon>
        <taxon>Bacillati</taxon>
        <taxon>Bacillota</taxon>
        <taxon>Clostridia</taxon>
        <taxon>Eubacteriales</taxon>
        <taxon>Clostridiaceae</taxon>
        <taxon>Clostridium</taxon>
    </lineage>
</organism>